<evidence type="ECO:0008006" key="3">
    <source>
        <dbReference type="Google" id="ProtNLM"/>
    </source>
</evidence>
<dbReference type="RefSeq" id="WP_340236647.1">
    <property type="nucleotide sequence ID" value="NZ_JBBEWC010000006.1"/>
</dbReference>
<protein>
    <recommendedName>
        <fullName evidence="3">Outer membrane protein beta-barrel domain-containing protein</fullName>
    </recommendedName>
</protein>
<keyword evidence="2" id="KW-1185">Reference proteome</keyword>
<evidence type="ECO:0000313" key="1">
    <source>
        <dbReference type="EMBL" id="MFD2519575.1"/>
    </source>
</evidence>
<organism evidence="1 2">
    <name type="scientific">Emticicia soli</name>
    <dbReference type="NCBI Taxonomy" id="2027878"/>
    <lineage>
        <taxon>Bacteria</taxon>
        <taxon>Pseudomonadati</taxon>
        <taxon>Bacteroidota</taxon>
        <taxon>Cytophagia</taxon>
        <taxon>Cytophagales</taxon>
        <taxon>Leadbetterellaceae</taxon>
        <taxon>Emticicia</taxon>
    </lineage>
</organism>
<dbReference type="Proteomes" id="UP001597510">
    <property type="component" value="Unassembled WGS sequence"/>
</dbReference>
<accession>A0ABW5J4U0</accession>
<sequence length="207" mass="22256">MKKSLCILILSIVSITTFGQVIPKGTRFIGGDLSFNFLSIQEDGVMEGNSIQLGVSPAYTQFVKDNFSITYVLGYNIQSTGTRTSFGNQFYSAATHTVSAGVRFANYKMISDKLGLSVQYGGQVGYLFNTISRDIAQGNNVQGVTLGINAGPGIIYLLNEKFAIEGTASIINLNVAYSWIDNDNIINVGTGLSASPGLGIGFRYFLK</sequence>
<gene>
    <name evidence="1" type="ORF">ACFSR2_01685</name>
</gene>
<proteinExistence type="predicted"/>
<reference evidence="2" key="1">
    <citation type="journal article" date="2019" name="Int. J. Syst. Evol. Microbiol.">
        <title>The Global Catalogue of Microorganisms (GCM) 10K type strain sequencing project: providing services to taxonomists for standard genome sequencing and annotation.</title>
        <authorList>
            <consortium name="The Broad Institute Genomics Platform"/>
            <consortium name="The Broad Institute Genome Sequencing Center for Infectious Disease"/>
            <person name="Wu L."/>
            <person name="Ma J."/>
        </authorList>
    </citation>
    <scope>NUCLEOTIDE SEQUENCE [LARGE SCALE GENOMIC DNA]</scope>
    <source>
        <strain evidence="2">KCTC 52344</strain>
    </source>
</reference>
<dbReference type="EMBL" id="JBHULC010000003">
    <property type="protein sequence ID" value="MFD2519575.1"/>
    <property type="molecule type" value="Genomic_DNA"/>
</dbReference>
<name>A0ABW5J4U0_9BACT</name>
<evidence type="ECO:0000313" key="2">
    <source>
        <dbReference type="Proteomes" id="UP001597510"/>
    </source>
</evidence>
<comment type="caution">
    <text evidence="1">The sequence shown here is derived from an EMBL/GenBank/DDBJ whole genome shotgun (WGS) entry which is preliminary data.</text>
</comment>